<accession>A0A9N8HL77</accession>
<dbReference type="EMBL" id="CAICTM010000892">
    <property type="protein sequence ID" value="CAB9517946.1"/>
    <property type="molecule type" value="Genomic_DNA"/>
</dbReference>
<feature type="region of interest" description="Disordered" evidence="8">
    <location>
        <begin position="1"/>
        <end position="49"/>
    </location>
</feature>
<comment type="subcellular location">
    <subcellularLocation>
        <location evidence="1">Membrane</location>
    </subcellularLocation>
</comment>
<proteinExistence type="inferred from homology"/>
<keyword evidence="6 7" id="KW-0456">Lyase</keyword>
<evidence type="ECO:0000256" key="8">
    <source>
        <dbReference type="SAM" id="MobiDB-lite"/>
    </source>
</evidence>
<dbReference type="PANTHER" id="PTHR11920">
    <property type="entry name" value="GUANYLYL CYCLASE"/>
    <property type="match status" value="1"/>
</dbReference>
<dbReference type="SUPFAM" id="SSF109604">
    <property type="entry name" value="HD-domain/PDEase-like"/>
    <property type="match status" value="1"/>
</dbReference>
<dbReference type="GO" id="GO:0004016">
    <property type="term" value="F:adenylate cyclase activity"/>
    <property type="evidence" value="ECO:0007669"/>
    <property type="project" value="TreeGrafter"/>
</dbReference>
<keyword evidence="4 9" id="KW-1133">Transmembrane helix</keyword>
<organism evidence="13 14">
    <name type="scientific">Seminavis robusta</name>
    <dbReference type="NCBI Taxonomy" id="568900"/>
    <lineage>
        <taxon>Eukaryota</taxon>
        <taxon>Sar</taxon>
        <taxon>Stramenopiles</taxon>
        <taxon>Ochrophyta</taxon>
        <taxon>Bacillariophyta</taxon>
        <taxon>Bacillariophyceae</taxon>
        <taxon>Bacillariophycidae</taxon>
        <taxon>Naviculales</taxon>
        <taxon>Naviculaceae</taxon>
        <taxon>Seminavis</taxon>
    </lineage>
</organism>
<dbReference type="PROSITE" id="PS51845">
    <property type="entry name" value="PDEASE_I_2"/>
    <property type="match status" value="1"/>
</dbReference>
<dbReference type="InterPro" id="IPR002073">
    <property type="entry name" value="PDEase_catalytic_dom"/>
</dbReference>
<dbReference type="Gene3D" id="1.10.1300.10">
    <property type="entry name" value="3'5'-cyclic nucleotide phosphodiesterase, catalytic domain"/>
    <property type="match status" value="1"/>
</dbReference>
<dbReference type="GO" id="GO:0000166">
    <property type="term" value="F:nucleotide binding"/>
    <property type="evidence" value="ECO:0007669"/>
    <property type="project" value="UniProtKB-KW"/>
</dbReference>
<dbReference type="SMART" id="SM00044">
    <property type="entry name" value="CYCc"/>
    <property type="match status" value="1"/>
</dbReference>
<dbReference type="InterPro" id="IPR050401">
    <property type="entry name" value="Cyclic_nucleotide_synthase"/>
</dbReference>
<feature type="transmembrane region" description="Helical" evidence="9">
    <location>
        <begin position="462"/>
        <end position="482"/>
    </location>
</feature>
<evidence type="ECO:0000256" key="1">
    <source>
        <dbReference type="ARBA" id="ARBA00004370"/>
    </source>
</evidence>
<evidence type="ECO:0000313" key="13">
    <source>
        <dbReference type="EMBL" id="CAB9517946.1"/>
    </source>
</evidence>
<dbReference type="GO" id="GO:0007168">
    <property type="term" value="P:receptor guanylyl cyclase signaling pathway"/>
    <property type="evidence" value="ECO:0007669"/>
    <property type="project" value="TreeGrafter"/>
</dbReference>
<keyword evidence="2 9" id="KW-0812">Transmembrane</keyword>
<feature type="compositionally biased region" description="Acidic residues" evidence="8">
    <location>
        <begin position="392"/>
        <end position="405"/>
    </location>
</feature>
<sequence length="1216" mass="135928">MSSIFDDEEEEHSHQSLIERQSSVGGGSDKGEDNTPTNPSNGSGAASDGASRSIYRTKLYMALVLTVLATVIAILTHRYASSLDKSKFEQQFQDDAQEIIKISQNNAFKAFSTLEDFSRTITSLGNFKAGNESFPLLTIPDFEIRAKYFQEMTGSSWMTFIPLVDEETRSAYENYTLENQGWVQKVYEASSNLTINMPHPVPGSIWRFLPNNDPETSEVAPFVIAPDLYNMPPPGESLHPYYPLWQTYPAYEAVGIPMSTWVGFNLISLPDYVVPISSTTQNRHPIMEAMLFESIFTVTPEGQVPTPESIVFQPIFERNNDPTADIVGFLMVYLPWDAFFQNILSDSGYNLIVEVENTCDQTASFLLEGSKVTTLPRAVEAEQPGNETESSSADDQDESSSDEEHDDHHENVPYIDGRYVVKSEFAEFTRCSGNYCDSACDFQIHIFPHQNMEGVFQSSTPVFLTIAVVVLFAFTSVVLFLYDYLIQRRNGKVIDTAKKNNAIVARLFPSQVHDRLMNQAEMGGASAARKRTSGSVMAVIPSGARFKLHSFLTTSSSNGPSDDRPGHPQGDSLADFFPECTVMFGDIKGFTAWSSVRDPVQVFTLLETIYGAFDKLCKKRKILKVESVKDSYLAVCGVPTPREDHAVALCRFASDCNDQMNRLVQYLEKMLGPDTSALSMRFGVHSGAVTAGVLRGVQKARFQLFGDTVNTAARMESTGEARRVHASEATAQLLRQRGKGHWLAPRESAVEAKGKGRLQTYWVTPKATDASSTASGRTSDASSWGFDQHLHSSTSTSAKSRLNGKLQRIVEWNTELLLRLLKQVVARRNATTFPGKGSGPARGIKRLPGANVIDEMTEAVRLPRYKASKAPVNANAIELPLEVEQQLEDYVATVASMYHANHFHCYEHASHVTMSVSKMMSRIVAPEIETAVSEDMEANEYEAKLHDHTYGLTSDPITQFAIVLSALIHDVDHPGVPNATLVKEGTEEAVKYKNKSVAEQHSVDLAWDLLMSDKYKKLCGCIYKTQAELERLRQWVVTAVMSTDIVDKDLKKLRNARWDRAFSDETTTRATSTLDRNIKATIVVEHIIQASDVSHTMQHWHVYLKWNERLFQEMYQAYKEGRSDTDPSTFWYQGELGFFDYYIIPLAKKLKECGVFGVSSDEYLDYALANRREWEARGQDVVKRYVHTHADADADETTTPNRRASLDGTEDDGVEC</sequence>
<evidence type="ECO:0000259" key="10">
    <source>
        <dbReference type="PROSITE" id="PS50125"/>
    </source>
</evidence>
<evidence type="ECO:0000313" key="14">
    <source>
        <dbReference type="Proteomes" id="UP001153069"/>
    </source>
</evidence>
<dbReference type="Pfam" id="PF00211">
    <property type="entry name" value="Guanylate_cyc"/>
    <property type="match status" value="1"/>
</dbReference>
<keyword evidence="3" id="KW-0547">Nucleotide-binding</keyword>
<evidence type="ECO:0000256" key="9">
    <source>
        <dbReference type="SAM" id="Phobius"/>
    </source>
</evidence>
<dbReference type="GO" id="GO:0004383">
    <property type="term" value="F:guanylate cyclase activity"/>
    <property type="evidence" value="ECO:0007669"/>
    <property type="project" value="TreeGrafter"/>
</dbReference>
<dbReference type="InterPro" id="IPR036971">
    <property type="entry name" value="PDEase_catalytic_dom_sf"/>
</dbReference>
<feature type="domain" description="PDEase" evidence="12">
    <location>
        <begin position="813"/>
        <end position="1116"/>
    </location>
</feature>
<comment type="similarity">
    <text evidence="7">Belongs to the adenylyl cyclase class-4/guanylyl cyclase family.</text>
</comment>
<keyword evidence="5 9" id="KW-0472">Membrane</keyword>
<dbReference type="InterPro" id="IPR006189">
    <property type="entry name" value="CHASE_dom"/>
</dbReference>
<feature type="domain" description="Guanylate cyclase" evidence="10">
    <location>
        <begin position="581"/>
        <end position="716"/>
    </location>
</feature>
<feature type="transmembrane region" description="Helical" evidence="9">
    <location>
        <begin position="59"/>
        <end position="80"/>
    </location>
</feature>
<dbReference type="InterPro" id="IPR029787">
    <property type="entry name" value="Nucleotide_cyclase"/>
</dbReference>
<name>A0A9N8HL77_9STRA</name>
<dbReference type="GO" id="GO:0001653">
    <property type="term" value="F:peptide receptor activity"/>
    <property type="evidence" value="ECO:0007669"/>
    <property type="project" value="TreeGrafter"/>
</dbReference>
<evidence type="ECO:0000256" key="5">
    <source>
        <dbReference type="ARBA" id="ARBA00023136"/>
    </source>
</evidence>
<dbReference type="OrthoDB" id="546632at2759"/>
<evidence type="ECO:0000256" key="3">
    <source>
        <dbReference type="ARBA" id="ARBA00022741"/>
    </source>
</evidence>
<evidence type="ECO:0000256" key="2">
    <source>
        <dbReference type="ARBA" id="ARBA00022692"/>
    </source>
</evidence>
<feature type="region of interest" description="Disordered" evidence="8">
    <location>
        <begin position="1192"/>
        <end position="1216"/>
    </location>
</feature>
<protein>
    <submittedName>
        <fullName evidence="13">Receptor-type guanylate cyclase gcy</fullName>
    </submittedName>
</protein>
<evidence type="ECO:0000256" key="6">
    <source>
        <dbReference type="ARBA" id="ARBA00023239"/>
    </source>
</evidence>
<dbReference type="GO" id="GO:0004114">
    <property type="term" value="F:3',5'-cyclic-nucleotide phosphodiesterase activity"/>
    <property type="evidence" value="ECO:0007669"/>
    <property type="project" value="InterPro"/>
</dbReference>
<dbReference type="PROSITE" id="PS00452">
    <property type="entry name" value="GUANYLATE_CYCLASE_1"/>
    <property type="match status" value="1"/>
</dbReference>
<dbReference type="AlphaFoldDB" id="A0A9N8HL77"/>
<feature type="domain" description="CHASE" evidence="11">
    <location>
        <begin position="240"/>
        <end position="346"/>
    </location>
</feature>
<dbReference type="SUPFAM" id="SSF55073">
    <property type="entry name" value="Nucleotide cyclase"/>
    <property type="match status" value="1"/>
</dbReference>
<dbReference type="PROSITE" id="PS50839">
    <property type="entry name" value="CHASE"/>
    <property type="match status" value="1"/>
</dbReference>
<keyword evidence="13" id="KW-0675">Receptor</keyword>
<feature type="region of interest" description="Disordered" evidence="8">
    <location>
        <begin position="376"/>
        <end position="410"/>
    </location>
</feature>
<dbReference type="InterPro" id="IPR001054">
    <property type="entry name" value="A/G_cyclase"/>
</dbReference>
<dbReference type="Proteomes" id="UP001153069">
    <property type="component" value="Unassembled WGS sequence"/>
</dbReference>
<dbReference type="Gene3D" id="3.30.70.1230">
    <property type="entry name" value="Nucleotide cyclase"/>
    <property type="match status" value="1"/>
</dbReference>
<reference evidence="13" key="1">
    <citation type="submission" date="2020-06" db="EMBL/GenBank/DDBJ databases">
        <authorList>
            <consortium name="Plant Systems Biology data submission"/>
        </authorList>
    </citation>
    <scope>NUCLEOTIDE SEQUENCE</scope>
    <source>
        <strain evidence="13">D6</strain>
    </source>
</reference>
<dbReference type="PANTHER" id="PTHR11920:SF335">
    <property type="entry name" value="GUANYLATE CYCLASE"/>
    <property type="match status" value="1"/>
</dbReference>
<evidence type="ECO:0000256" key="7">
    <source>
        <dbReference type="RuleBase" id="RU000405"/>
    </source>
</evidence>
<dbReference type="GO" id="GO:0005886">
    <property type="term" value="C:plasma membrane"/>
    <property type="evidence" value="ECO:0007669"/>
    <property type="project" value="TreeGrafter"/>
</dbReference>
<gene>
    <name evidence="13" type="ORF">SEMRO_894_G217120.1</name>
</gene>
<evidence type="ECO:0000259" key="12">
    <source>
        <dbReference type="PROSITE" id="PS51845"/>
    </source>
</evidence>
<dbReference type="Pfam" id="PF00233">
    <property type="entry name" value="PDEase_I"/>
    <property type="match status" value="1"/>
</dbReference>
<dbReference type="InterPro" id="IPR018297">
    <property type="entry name" value="A/G_cyclase_CS"/>
</dbReference>
<feature type="compositionally biased region" description="Acidic residues" evidence="8">
    <location>
        <begin position="1"/>
        <end position="10"/>
    </location>
</feature>
<comment type="caution">
    <text evidence="13">The sequence shown here is derived from an EMBL/GenBank/DDBJ whole genome shotgun (WGS) entry which is preliminary data.</text>
</comment>
<dbReference type="GO" id="GO:0035556">
    <property type="term" value="P:intracellular signal transduction"/>
    <property type="evidence" value="ECO:0007669"/>
    <property type="project" value="InterPro"/>
</dbReference>
<dbReference type="PROSITE" id="PS50125">
    <property type="entry name" value="GUANYLATE_CYCLASE_2"/>
    <property type="match status" value="1"/>
</dbReference>
<feature type="compositionally biased region" description="Low complexity" evidence="8">
    <location>
        <begin position="40"/>
        <end position="49"/>
    </location>
</feature>
<keyword evidence="14" id="KW-1185">Reference proteome</keyword>
<dbReference type="CDD" id="cd07302">
    <property type="entry name" value="CHD"/>
    <property type="match status" value="1"/>
</dbReference>
<evidence type="ECO:0000256" key="4">
    <source>
        <dbReference type="ARBA" id="ARBA00022989"/>
    </source>
</evidence>
<evidence type="ECO:0000259" key="11">
    <source>
        <dbReference type="PROSITE" id="PS50839"/>
    </source>
</evidence>